<evidence type="ECO:0000256" key="3">
    <source>
        <dbReference type="ARBA" id="ARBA00009184"/>
    </source>
</evidence>
<feature type="active site" description="Proton donor" evidence="14">
    <location>
        <position position="183"/>
    </location>
</feature>
<evidence type="ECO:0000256" key="9">
    <source>
        <dbReference type="ARBA" id="ARBA00022842"/>
    </source>
</evidence>
<comment type="catalytic activity">
    <reaction evidence="12">
        <text>O-phospho-L-serine + H2O = L-serine + phosphate</text>
        <dbReference type="Rhea" id="RHEA:21208"/>
        <dbReference type="ChEBI" id="CHEBI:15377"/>
        <dbReference type="ChEBI" id="CHEBI:33384"/>
        <dbReference type="ChEBI" id="CHEBI:43474"/>
        <dbReference type="ChEBI" id="CHEBI:57524"/>
        <dbReference type="EC" id="3.1.3.3"/>
    </reaction>
</comment>
<comment type="pathway">
    <text evidence="2">Amino-acid biosynthesis; L-serine biosynthesis; L-serine from 3-phospho-D-glycerate: step 3/3.</text>
</comment>
<evidence type="ECO:0000256" key="2">
    <source>
        <dbReference type="ARBA" id="ARBA00005135"/>
    </source>
</evidence>
<evidence type="ECO:0000256" key="14">
    <source>
        <dbReference type="PIRSR" id="PIRSR604469-1"/>
    </source>
</evidence>
<feature type="region of interest" description="Disordered" evidence="15">
    <location>
        <begin position="1"/>
        <end position="23"/>
    </location>
</feature>
<protein>
    <recommendedName>
        <fullName evidence="5">Phosphoserine phosphatase</fullName>
        <ecNumber evidence="4">3.1.3.3</ecNumber>
    </recommendedName>
    <alternativeName>
        <fullName evidence="11">O-phosphoserine phosphohydrolase</fullName>
    </alternativeName>
</protein>
<dbReference type="EMBL" id="FXAN01000004">
    <property type="protein sequence ID" value="SMF98087.1"/>
    <property type="molecule type" value="Genomic_DNA"/>
</dbReference>
<dbReference type="InterPro" id="IPR004469">
    <property type="entry name" value="PSP"/>
</dbReference>
<comment type="catalytic activity">
    <reaction evidence="13">
        <text>O-phospho-D-serine + H2O = D-serine + phosphate</text>
        <dbReference type="Rhea" id="RHEA:24873"/>
        <dbReference type="ChEBI" id="CHEBI:15377"/>
        <dbReference type="ChEBI" id="CHEBI:35247"/>
        <dbReference type="ChEBI" id="CHEBI:43474"/>
        <dbReference type="ChEBI" id="CHEBI:58680"/>
        <dbReference type="EC" id="3.1.3.3"/>
    </reaction>
</comment>
<evidence type="ECO:0000256" key="4">
    <source>
        <dbReference type="ARBA" id="ARBA00012640"/>
    </source>
</evidence>
<feature type="active site" description="Nucleophile" evidence="14">
    <location>
        <position position="181"/>
    </location>
</feature>
<dbReference type="InterPro" id="IPR025138">
    <property type="entry name" value="DUF4072"/>
</dbReference>
<keyword evidence="8 17" id="KW-0378">Hydrolase</keyword>
<evidence type="ECO:0000313" key="17">
    <source>
        <dbReference type="EMBL" id="SMF98087.1"/>
    </source>
</evidence>
<evidence type="ECO:0000313" key="18">
    <source>
        <dbReference type="Proteomes" id="UP000198460"/>
    </source>
</evidence>
<comment type="similarity">
    <text evidence="3">Belongs to the HAD-like hydrolase superfamily. SerB family.</text>
</comment>
<dbReference type="NCBIfam" id="TIGR01488">
    <property type="entry name" value="HAD-SF-IB"/>
    <property type="match status" value="1"/>
</dbReference>
<dbReference type="Proteomes" id="UP000198460">
    <property type="component" value="Unassembled WGS sequence"/>
</dbReference>
<dbReference type="Pfam" id="PF13284">
    <property type="entry name" value="DUF4072"/>
    <property type="match status" value="1"/>
</dbReference>
<evidence type="ECO:0000256" key="15">
    <source>
        <dbReference type="SAM" id="MobiDB-lite"/>
    </source>
</evidence>
<organism evidence="17 18">
    <name type="scientific">Burkholderia singularis</name>
    <dbReference type="NCBI Taxonomy" id="1503053"/>
    <lineage>
        <taxon>Bacteria</taxon>
        <taxon>Pseudomonadati</taxon>
        <taxon>Pseudomonadota</taxon>
        <taxon>Betaproteobacteria</taxon>
        <taxon>Burkholderiales</taxon>
        <taxon>Burkholderiaceae</taxon>
        <taxon>Burkholderia</taxon>
        <taxon>pseudomallei group</taxon>
    </lineage>
</organism>
<dbReference type="Gene3D" id="3.40.50.1000">
    <property type="entry name" value="HAD superfamily/HAD-like"/>
    <property type="match status" value="1"/>
</dbReference>
<keyword evidence="10" id="KW-0718">Serine biosynthesis</keyword>
<evidence type="ECO:0000256" key="12">
    <source>
        <dbReference type="ARBA" id="ARBA00048138"/>
    </source>
</evidence>
<keyword evidence="6" id="KW-0028">Amino-acid biosynthesis</keyword>
<evidence type="ECO:0000256" key="10">
    <source>
        <dbReference type="ARBA" id="ARBA00023299"/>
    </source>
</evidence>
<dbReference type="SFLD" id="SFLDS00003">
    <property type="entry name" value="Haloacid_Dehalogenase"/>
    <property type="match status" value="1"/>
</dbReference>
<dbReference type="GO" id="GO:0005737">
    <property type="term" value="C:cytoplasm"/>
    <property type="evidence" value="ECO:0007669"/>
    <property type="project" value="TreeGrafter"/>
</dbReference>
<dbReference type="InterPro" id="IPR036412">
    <property type="entry name" value="HAD-like_sf"/>
</dbReference>
<dbReference type="GO" id="GO:0036424">
    <property type="term" value="F:L-phosphoserine phosphatase activity"/>
    <property type="evidence" value="ECO:0007669"/>
    <property type="project" value="InterPro"/>
</dbReference>
<proteinExistence type="inferred from homology"/>
<dbReference type="Pfam" id="PF12710">
    <property type="entry name" value="HAD"/>
    <property type="match status" value="1"/>
</dbReference>
<evidence type="ECO:0000256" key="7">
    <source>
        <dbReference type="ARBA" id="ARBA00022723"/>
    </source>
</evidence>
<dbReference type="AlphaFoldDB" id="A0A238GYP0"/>
<dbReference type="UniPathway" id="UPA00135">
    <property type="reaction ID" value="UER00198"/>
</dbReference>
<comment type="cofactor">
    <cofactor evidence="1">
        <name>Mg(2+)</name>
        <dbReference type="ChEBI" id="CHEBI:18420"/>
    </cofactor>
</comment>
<evidence type="ECO:0000256" key="8">
    <source>
        <dbReference type="ARBA" id="ARBA00022801"/>
    </source>
</evidence>
<evidence type="ECO:0000256" key="5">
    <source>
        <dbReference type="ARBA" id="ARBA00015196"/>
    </source>
</evidence>
<evidence type="ECO:0000256" key="11">
    <source>
        <dbReference type="ARBA" id="ARBA00031693"/>
    </source>
</evidence>
<gene>
    <name evidence="17" type="ORF">BSIN_1391</name>
</gene>
<dbReference type="GO" id="GO:0006564">
    <property type="term" value="P:L-serine biosynthetic process"/>
    <property type="evidence" value="ECO:0007669"/>
    <property type="project" value="UniProtKB-KW"/>
</dbReference>
<accession>A0A238GYP0</accession>
<dbReference type="PANTHER" id="PTHR43344">
    <property type="entry name" value="PHOSPHOSERINE PHOSPHATASE"/>
    <property type="match status" value="1"/>
</dbReference>
<evidence type="ECO:0000256" key="13">
    <source>
        <dbReference type="ARBA" id="ARBA00048523"/>
    </source>
</evidence>
<dbReference type="NCBIfam" id="TIGR00338">
    <property type="entry name" value="serB"/>
    <property type="match status" value="1"/>
</dbReference>
<feature type="domain" description="DUF4072" evidence="16">
    <location>
        <begin position="106"/>
        <end position="152"/>
    </location>
</feature>
<reference evidence="17 18" key="1">
    <citation type="submission" date="2017-04" db="EMBL/GenBank/DDBJ databases">
        <authorList>
            <person name="Afonso C.L."/>
            <person name="Miller P.J."/>
            <person name="Scott M.A."/>
            <person name="Spackman E."/>
            <person name="Goraichik I."/>
            <person name="Dimitrov K.M."/>
            <person name="Suarez D.L."/>
            <person name="Swayne D.E."/>
        </authorList>
    </citation>
    <scope>NUCLEOTIDE SEQUENCE [LARGE SCALE GENOMIC DNA]</scope>
    <source>
        <strain evidence="17">LMG 28154</strain>
    </source>
</reference>
<dbReference type="SFLD" id="SFLDF00029">
    <property type="entry name" value="phosphoserine_phosphatase"/>
    <property type="match status" value="1"/>
</dbReference>
<dbReference type="PANTHER" id="PTHR43344:SF2">
    <property type="entry name" value="PHOSPHOSERINE PHOSPHATASE"/>
    <property type="match status" value="1"/>
</dbReference>
<evidence type="ECO:0000259" key="16">
    <source>
        <dbReference type="Pfam" id="PF13284"/>
    </source>
</evidence>
<dbReference type="EC" id="3.1.3.3" evidence="4"/>
<dbReference type="CDD" id="cd07500">
    <property type="entry name" value="HAD_PSP"/>
    <property type="match status" value="1"/>
</dbReference>
<evidence type="ECO:0000256" key="6">
    <source>
        <dbReference type="ARBA" id="ARBA00022605"/>
    </source>
</evidence>
<dbReference type="SFLD" id="SFLDG01136">
    <property type="entry name" value="C1.6:_Phosphoserine_Phosphatas"/>
    <property type="match status" value="1"/>
</dbReference>
<sequence length="382" mass="41235">MHDASAGTHRHAGPHPACRPAKPRASGACAGLEACFVSVYRLRPAAHRVLPLLAHRGKPVCAHRHSVRRRPCAGRPARPATMPVRRIEHRGVRHWLHRVPFMTTNLVIQSPAPLSDAHHKPLTALARGARAVPLDAHALRIERADPAQRADIAVYCGTHALDYAFVDANKRLADFGLVAMDMDSTLITIECIDEIADFCGLRAEVAAITEASMRGEIADFNESVTRRVALLAGLDASALERVYDERLRLSPGAEAMLAGVKAAGLKTLLVSGGFTYFTERLKARLNLDYAYSNTLEIVDGKLTGRIVGEIVNAHVKARKLRETCAALGIEPERAIAMGDGSNDLAMMASAGLSVAFRAKPVVRDAASVAFDHVGLDGLLRLF</sequence>
<evidence type="ECO:0000256" key="1">
    <source>
        <dbReference type="ARBA" id="ARBA00001946"/>
    </source>
</evidence>
<dbReference type="GO" id="GO:0000287">
    <property type="term" value="F:magnesium ion binding"/>
    <property type="evidence" value="ECO:0007669"/>
    <property type="project" value="TreeGrafter"/>
</dbReference>
<keyword evidence="7" id="KW-0479">Metal-binding</keyword>
<dbReference type="InterPro" id="IPR050582">
    <property type="entry name" value="HAD-like_SerB"/>
</dbReference>
<name>A0A238GYP0_9BURK</name>
<dbReference type="InterPro" id="IPR023214">
    <property type="entry name" value="HAD_sf"/>
</dbReference>
<keyword evidence="9" id="KW-0460">Magnesium</keyword>
<dbReference type="SFLD" id="SFLDG01137">
    <property type="entry name" value="C1.6.1:_Phosphoserine_Phosphat"/>
    <property type="match status" value="1"/>
</dbReference>
<dbReference type="SUPFAM" id="SSF56784">
    <property type="entry name" value="HAD-like"/>
    <property type="match status" value="1"/>
</dbReference>